<dbReference type="Pfam" id="PF01061">
    <property type="entry name" value="ABC2_membrane"/>
    <property type="match status" value="1"/>
</dbReference>
<feature type="region of interest" description="Disordered" evidence="9">
    <location>
        <begin position="683"/>
        <end position="757"/>
    </location>
</feature>
<evidence type="ECO:0000256" key="2">
    <source>
        <dbReference type="ARBA" id="ARBA00022448"/>
    </source>
</evidence>
<feature type="domain" description="EGF-like" evidence="11">
    <location>
        <begin position="109"/>
        <end position="143"/>
    </location>
</feature>
<keyword evidence="3 10" id="KW-0812">Transmembrane</keyword>
<dbReference type="PROSITE" id="PS50893">
    <property type="entry name" value="ABC_TRANSPORTER_2"/>
    <property type="match status" value="1"/>
</dbReference>
<evidence type="ECO:0000259" key="12">
    <source>
        <dbReference type="PROSITE" id="PS50893"/>
    </source>
</evidence>
<dbReference type="InterPro" id="IPR013525">
    <property type="entry name" value="ABC2_TM"/>
</dbReference>
<evidence type="ECO:0000256" key="7">
    <source>
        <dbReference type="ARBA" id="ARBA00023136"/>
    </source>
</evidence>
<dbReference type="PROSITE" id="PS01186">
    <property type="entry name" value="EGF_2"/>
    <property type="match status" value="1"/>
</dbReference>
<dbReference type="InterPro" id="IPR017871">
    <property type="entry name" value="ABC_transporter-like_CS"/>
</dbReference>
<dbReference type="SMART" id="SM00382">
    <property type="entry name" value="AAA"/>
    <property type="match status" value="1"/>
</dbReference>
<feature type="transmembrane region" description="Helical" evidence="10">
    <location>
        <begin position="368"/>
        <end position="388"/>
    </location>
</feature>
<keyword evidence="8" id="KW-1015">Disulfide bond</keyword>
<feature type="domain" description="ABC transporter" evidence="12">
    <location>
        <begin position="422"/>
        <end position="662"/>
    </location>
</feature>
<evidence type="ECO:0000259" key="11">
    <source>
        <dbReference type="PROSITE" id="PS50026"/>
    </source>
</evidence>
<dbReference type="PANTHER" id="PTHR48041:SF2">
    <property type="entry name" value="ATP-DEPENDENT PERMEASE-RELATED"/>
    <property type="match status" value="1"/>
</dbReference>
<name>A0ABN7UZ65_GIGMA</name>
<dbReference type="SUPFAM" id="SSF52540">
    <property type="entry name" value="P-loop containing nucleoside triphosphate hydrolases"/>
    <property type="match status" value="1"/>
</dbReference>
<dbReference type="InterPro" id="IPR027417">
    <property type="entry name" value="P-loop_NTPase"/>
</dbReference>
<dbReference type="InterPro" id="IPR000742">
    <property type="entry name" value="EGF"/>
</dbReference>
<dbReference type="Proteomes" id="UP000789901">
    <property type="component" value="Unassembled WGS sequence"/>
</dbReference>
<dbReference type="InterPro" id="IPR003593">
    <property type="entry name" value="AAA+_ATPase"/>
</dbReference>
<feature type="compositionally biased region" description="Basic and acidic residues" evidence="9">
    <location>
        <begin position="735"/>
        <end position="750"/>
    </location>
</feature>
<keyword evidence="8" id="KW-0245">EGF-like domain</keyword>
<reference evidence="13 14" key="1">
    <citation type="submission" date="2021-06" db="EMBL/GenBank/DDBJ databases">
        <authorList>
            <person name="Kallberg Y."/>
            <person name="Tangrot J."/>
            <person name="Rosling A."/>
        </authorList>
    </citation>
    <scope>NUCLEOTIDE SEQUENCE [LARGE SCALE GENOMIC DNA]</scope>
    <source>
        <strain evidence="13 14">120-4 pot B 10/14</strain>
    </source>
</reference>
<keyword evidence="5" id="KW-0067">ATP-binding</keyword>
<evidence type="ECO:0000256" key="1">
    <source>
        <dbReference type="ARBA" id="ARBA00004141"/>
    </source>
</evidence>
<sequence>FESIHETVGIKLGRLEVLRKTLMLVMRYGMGRTEFAGPKPNPSPPGNGKKNSYRYRYLIVSAKSPSRRESERFLNSLISPRAAYSRHSPLEFGLLQTEPERDPKCPPCFDCHLKGFPCSHFSNCSDYSGRCECPSGFTGNDCSIPACSSLADGINRKPREPDELCQCSEGWGGINCNVCNDDRACDRMVVTGMNGTCYKGGFIVRENFQMCDVKNRKILDMLPNQPPQVTFSCNRTTENCDFQFWINQTESFYCHLNGCSFDQEITDDKNTTIYKCDTIKCECVIGEMLCGKDGSIDLSEWLVEEIKGPADFKCKNTNECRFSEPAMNDLILSVFGDKNIMLDCDSGECLHYTEVPGFERPRKPKNTAYIILSVLVVFILVAGIFAVIHSLSQDRRSQDSYGEIVLDDETAKLMANHTPATLLFRNVGYFVGEKEILSSIHGVVKPGQVMAILGGSGAGKTSFLDILARKNKAGIVSGDIYVNGRAVRDEEFKSVVGYVDQEDHLLPTLTVYETILYSALLRLPAEMTIDAKKYRVIETMKELGIIDIRDSKIGDTGTRSISGGEKRRVSIACELVTSPSILFLDEPTSGLDAYNAYNVVESLVTLARDYRRTVICTIHQPRSNIFALFDQLLLLGNGHMIYSGEASRCQSYFESIGHKCPPGFNIADYLVDLTMYAARQHDDTNENQDSNSNGNVSIPGARPQLPTRNSIHEIQDSQLYAPRTSEDNVGSFELNNRRPRENNLPRENSTHDINMGEIGDNMSDHLRMLVESYRRSPIAAGVTSEIDLAINSNEQDELVLTSVQESLILSSHRRASWATQFQILSDRTFKNLYRNPMLMLTHYCISIFLALLCGALFFKVTNDIAGFQNRMGILFFMCALLGFGCLSSLNVFAAERIIFVKERANGYYAPITYFTSKVLFDIIPLRVVPPILMSIIIYHMVGLVPGLSEFFKFLLVLVLFNLTAASICLCIGIIFKEVGVASLLSSLVMLFSMLFGGLLLNKESIPGYLAWLKNLSFFNYAFEAMLVNEVKYLQLTEEKYGLQIDVPGATILSTFGFDASAYWSDVTKLALLFMSFIMLSFACLQLFVKELR</sequence>
<comment type="subcellular location">
    <subcellularLocation>
        <location evidence="1">Membrane</location>
        <topology evidence="1">Multi-pass membrane protein</topology>
    </subcellularLocation>
</comment>
<feature type="transmembrane region" description="Helical" evidence="10">
    <location>
        <begin position="1069"/>
        <end position="1088"/>
    </location>
</feature>
<feature type="transmembrane region" description="Helical" evidence="10">
    <location>
        <begin position="982"/>
        <end position="1000"/>
    </location>
</feature>
<dbReference type="Gene3D" id="3.40.50.300">
    <property type="entry name" value="P-loop containing nucleotide triphosphate hydrolases"/>
    <property type="match status" value="1"/>
</dbReference>
<feature type="disulfide bond" evidence="8">
    <location>
        <begin position="133"/>
        <end position="142"/>
    </location>
</feature>
<evidence type="ECO:0000313" key="13">
    <source>
        <dbReference type="EMBL" id="CAG8704255.1"/>
    </source>
</evidence>
<feature type="transmembrane region" description="Helical" evidence="10">
    <location>
        <begin position="927"/>
        <end position="947"/>
    </location>
</feature>
<evidence type="ECO:0000313" key="14">
    <source>
        <dbReference type="Proteomes" id="UP000789901"/>
    </source>
</evidence>
<feature type="transmembrane region" description="Helical" evidence="10">
    <location>
        <begin position="870"/>
        <end position="893"/>
    </location>
</feature>
<dbReference type="CDD" id="cd00054">
    <property type="entry name" value="EGF_CA"/>
    <property type="match status" value="1"/>
</dbReference>
<feature type="compositionally biased region" description="Polar residues" evidence="9">
    <location>
        <begin position="687"/>
        <end position="696"/>
    </location>
</feature>
<evidence type="ECO:0000256" key="9">
    <source>
        <dbReference type="SAM" id="MobiDB-lite"/>
    </source>
</evidence>
<evidence type="ECO:0000256" key="8">
    <source>
        <dbReference type="PROSITE-ProRule" id="PRU00076"/>
    </source>
</evidence>
<proteinExistence type="predicted"/>
<comment type="caution">
    <text evidence="13">The sequence shown here is derived from an EMBL/GenBank/DDBJ whole genome shotgun (WGS) entry which is preliminary data.</text>
</comment>
<dbReference type="InterPro" id="IPR050352">
    <property type="entry name" value="ABCG_transporters"/>
</dbReference>
<dbReference type="Gene3D" id="2.10.25.10">
    <property type="entry name" value="Laminin"/>
    <property type="match status" value="1"/>
</dbReference>
<feature type="transmembrane region" description="Helical" evidence="10">
    <location>
        <begin position="837"/>
        <end position="858"/>
    </location>
</feature>
<evidence type="ECO:0000256" key="4">
    <source>
        <dbReference type="ARBA" id="ARBA00022741"/>
    </source>
</evidence>
<keyword evidence="7 10" id="KW-0472">Membrane</keyword>
<keyword evidence="14" id="KW-1185">Reference proteome</keyword>
<dbReference type="Pfam" id="PF19055">
    <property type="entry name" value="ABC2_membrane_7"/>
    <property type="match status" value="1"/>
</dbReference>
<gene>
    <name evidence="13" type="ORF">GMARGA_LOCUS12331</name>
</gene>
<protein>
    <submittedName>
        <fullName evidence="13">22388_t:CDS:1</fullName>
    </submittedName>
</protein>
<evidence type="ECO:0000256" key="3">
    <source>
        <dbReference type="ARBA" id="ARBA00022692"/>
    </source>
</evidence>
<accession>A0ABN7UZ65</accession>
<keyword evidence="4" id="KW-0547">Nucleotide-binding</keyword>
<evidence type="ECO:0000256" key="10">
    <source>
        <dbReference type="SAM" id="Phobius"/>
    </source>
</evidence>
<evidence type="ECO:0000256" key="5">
    <source>
        <dbReference type="ARBA" id="ARBA00022840"/>
    </source>
</evidence>
<dbReference type="CDD" id="cd03213">
    <property type="entry name" value="ABCG_EPDR"/>
    <property type="match status" value="1"/>
</dbReference>
<organism evidence="13 14">
    <name type="scientific">Gigaspora margarita</name>
    <dbReference type="NCBI Taxonomy" id="4874"/>
    <lineage>
        <taxon>Eukaryota</taxon>
        <taxon>Fungi</taxon>
        <taxon>Fungi incertae sedis</taxon>
        <taxon>Mucoromycota</taxon>
        <taxon>Glomeromycotina</taxon>
        <taxon>Glomeromycetes</taxon>
        <taxon>Diversisporales</taxon>
        <taxon>Gigasporaceae</taxon>
        <taxon>Gigaspora</taxon>
    </lineage>
</organism>
<feature type="non-terminal residue" evidence="13">
    <location>
        <position position="1"/>
    </location>
</feature>
<dbReference type="Pfam" id="PF00005">
    <property type="entry name" value="ABC_tran"/>
    <property type="match status" value="1"/>
</dbReference>
<dbReference type="PANTHER" id="PTHR48041">
    <property type="entry name" value="ABC TRANSPORTER G FAMILY MEMBER 28"/>
    <property type="match status" value="1"/>
</dbReference>
<dbReference type="EMBL" id="CAJVQB010007486">
    <property type="protein sequence ID" value="CAG8704255.1"/>
    <property type="molecule type" value="Genomic_DNA"/>
</dbReference>
<dbReference type="PROSITE" id="PS00022">
    <property type="entry name" value="EGF_1"/>
    <property type="match status" value="1"/>
</dbReference>
<feature type="transmembrane region" description="Helical" evidence="10">
    <location>
        <begin position="953"/>
        <end position="975"/>
    </location>
</feature>
<dbReference type="PROSITE" id="PS50026">
    <property type="entry name" value="EGF_3"/>
    <property type="match status" value="1"/>
</dbReference>
<keyword evidence="6 10" id="KW-1133">Transmembrane helix</keyword>
<dbReference type="InterPro" id="IPR043926">
    <property type="entry name" value="ABCG_dom"/>
</dbReference>
<comment type="caution">
    <text evidence="8">Lacks conserved residue(s) required for the propagation of feature annotation.</text>
</comment>
<keyword evidence="2" id="KW-0813">Transport</keyword>
<dbReference type="PROSITE" id="PS00211">
    <property type="entry name" value="ABC_TRANSPORTER_1"/>
    <property type="match status" value="1"/>
</dbReference>
<dbReference type="InterPro" id="IPR003439">
    <property type="entry name" value="ABC_transporter-like_ATP-bd"/>
</dbReference>
<evidence type="ECO:0000256" key="6">
    <source>
        <dbReference type="ARBA" id="ARBA00022989"/>
    </source>
</evidence>